<dbReference type="STRING" id="1945662.B0A89_05005"/>
<dbReference type="InterPro" id="IPR023614">
    <property type="entry name" value="Porin_dom_sf"/>
</dbReference>
<protein>
    <recommendedName>
        <fullName evidence="2">Porin domain-containing protein</fullName>
    </recommendedName>
</protein>
<organism evidence="3 4">
    <name type="scientific">Paracoccus contaminans</name>
    <dbReference type="NCBI Taxonomy" id="1945662"/>
    <lineage>
        <taxon>Bacteria</taxon>
        <taxon>Pseudomonadati</taxon>
        <taxon>Pseudomonadota</taxon>
        <taxon>Alphaproteobacteria</taxon>
        <taxon>Rhodobacterales</taxon>
        <taxon>Paracoccaceae</taxon>
        <taxon>Paracoccus</taxon>
    </lineage>
</organism>
<dbReference type="AlphaFoldDB" id="A0A1W6CW21"/>
<gene>
    <name evidence="3" type="ORF">B0A89_05005</name>
</gene>
<sequence>MKKVLFATSALVAFANVASAEVAVTGDGRMGMIWDGEDIQMHSRARAKFTMTGETDSGLSFGGSFRVDQENYRADPLHRSAAKGTAGSVFISGTYGKLSMGDVLSAAEAAMGDLPELGYTAGEFAGDPEEIDYLTGDGANENQGPSALYEYTFNGVKLFASLSDGSQRACDGTVGALGCYDFESDKDSDLAYSVAAGYEFGAYNIALAYSKWGDQSEIMIGGNAAIDAFKIQGFYAKYDNRVVGNEIVGDDDFGDFDLPPGAEYNAAYGLSVGYTLANGVGLTAEWITRELDFNGSKWEGAPDNFDAYGIGASYDLGGGATLAGAVMKNELYGDNETRADMGVKFKF</sequence>
<name>A0A1W6CW21_9RHOB</name>
<dbReference type="GO" id="GO:0016020">
    <property type="term" value="C:membrane"/>
    <property type="evidence" value="ECO:0007669"/>
    <property type="project" value="InterPro"/>
</dbReference>
<dbReference type="GO" id="GO:0015288">
    <property type="term" value="F:porin activity"/>
    <property type="evidence" value="ECO:0007669"/>
    <property type="project" value="InterPro"/>
</dbReference>
<dbReference type="Gene3D" id="2.40.160.10">
    <property type="entry name" value="Porin"/>
    <property type="match status" value="1"/>
</dbReference>
<dbReference type="Pfam" id="PF13609">
    <property type="entry name" value="Porin_4"/>
    <property type="match status" value="1"/>
</dbReference>
<dbReference type="RefSeq" id="WP_085377195.1">
    <property type="nucleotide sequence ID" value="NZ_CP020612.1"/>
</dbReference>
<evidence type="ECO:0000313" key="4">
    <source>
        <dbReference type="Proteomes" id="UP000193017"/>
    </source>
</evidence>
<dbReference type="EMBL" id="CP020612">
    <property type="protein sequence ID" value="ARJ69078.1"/>
    <property type="molecule type" value="Genomic_DNA"/>
</dbReference>
<feature type="domain" description="Porin" evidence="2">
    <location>
        <begin position="7"/>
        <end position="329"/>
    </location>
</feature>
<dbReference type="KEGG" id="pcon:B0A89_05005"/>
<evidence type="ECO:0000256" key="1">
    <source>
        <dbReference type="SAM" id="SignalP"/>
    </source>
</evidence>
<evidence type="ECO:0000313" key="3">
    <source>
        <dbReference type="EMBL" id="ARJ69078.1"/>
    </source>
</evidence>
<dbReference type="Proteomes" id="UP000193017">
    <property type="component" value="Chromosome"/>
</dbReference>
<dbReference type="SUPFAM" id="SSF56935">
    <property type="entry name" value="Porins"/>
    <property type="match status" value="1"/>
</dbReference>
<reference evidence="3 4" key="1">
    <citation type="submission" date="2017-03" db="EMBL/GenBank/DDBJ databases">
        <title>Genome sequence of Paracoccus contaminans isolated from a water microcosm.</title>
        <authorList>
            <person name="Aurass P."/>
            <person name="Karste S."/>
            <person name="Trost E."/>
            <person name="Glaeser S.P."/>
            <person name="Kaempfer P."/>
            <person name="Flieger A."/>
        </authorList>
    </citation>
    <scope>NUCLEOTIDE SEQUENCE [LARGE SCALE GENOMIC DNA]</scope>
    <source>
        <strain evidence="4">RKI 16-01929T\LMG 29738T\CCM 8701T\CIP 111112T</strain>
    </source>
</reference>
<dbReference type="OrthoDB" id="7326315at2"/>
<accession>A0A1W6CW21</accession>
<keyword evidence="4" id="KW-1185">Reference proteome</keyword>
<proteinExistence type="predicted"/>
<feature type="chain" id="PRO_5012506735" description="Porin domain-containing protein" evidence="1">
    <location>
        <begin position="21"/>
        <end position="347"/>
    </location>
</feature>
<dbReference type="InterPro" id="IPR033900">
    <property type="entry name" value="Gram_neg_porin_domain"/>
</dbReference>
<evidence type="ECO:0000259" key="2">
    <source>
        <dbReference type="Pfam" id="PF13609"/>
    </source>
</evidence>
<keyword evidence="1" id="KW-0732">Signal</keyword>
<feature type="signal peptide" evidence="1">
    <location>
        <begin position="1"/>
        <end position="20"/>
    </location>
</feature>